<keyword evidence="2" id="KW-1185">Reference proteome</keyword>
<evidence type="ECO:0000313" key="1">
    <source>
        <dbReference type="EMBL" id="KAJ7647320.1"/>
    </source>
</evidence>
<dbReference type="AlphaFoldDB" id="A0AAD7CF78"/>
<dbReference type="EMBL" id="JARKIF010000002">
    <property type="protein sequence ID" value="KAJ7647320.1"/>
    <property type="molecule type" value="Genomic_DNA"/>
</dbReference>
<sequence length="100" mass="11275">MLSPASPTTLIPPLTFISFAMCQYDTSGIEYACGHYIVTSLDRKHDCGSPYCEKSSRHPPNCNSFHCNYMGPDRNQKSSISTAYCDTCQRSFFSHLPPRR</sequence>
<proteinExistence type="predicted"/>
<gene>
    <name evidence="1" type="ORF">FB45DRAFT_195521</name>
</gene>
<evidence type="ECO:0000313" key="2">
    <source>
        <dbReference type="Proteomes" id="UP001221142"/>
    </source>
</evidence>
<comment type="caution">
    <text evidence="1">The sequence shown here is derived from an EMBL/GenBank/DDBJ whole genome shotgun (WGS) entry which is preliminary data.</text>
</comment>
<name>A0AAD7CF78_9AGAR</name>
<accession>A0AAD7CF78</accession>
<reference evidence="1" key="1">
    <citation type="submission" date="2023-03" db="EMBL/GenBank/DDBJ databases">
        <title>Massive genome expansion in bonnet fungi (Mycena s.s.) driven by repeated elements and novel gene families across ecological guilds.</title>
        <authorList>
            <consortium name="Lawrence Berkeley National Laboratory"/>
            <person name="Harder C.B."/>
            <person name="Miyauchi S."/>
            <person name="Viragh M."/>
            <person name="Kuo A."/>
            <person name="Thoen E."/>
            <person name="Andreopoulos B."/>
            <person name="Lu D."/>
            <person name="Skrede I."/>
            <person name="Drula E."/>
            <person name="Henrissat B."/>
            <person name="Morin E."/>
            <person name="Kohler A."/>
            <person name="Barry K."/>
            <person name="LaButti K."/>
            <person name="Morin E."/>
            <person name="Salamov A."/>
            <person name="Lipzen A."/>
            <person name="Mereny Z."/>
            <person name="Hegedus B."/>
            <person name="Baldrian P."/>
            <person name="Stursova M."/>
            <person name="Weitz H."/>
            <person name="Taylor A."/>
            <person name="Grigoriev I.V."/>
            <person name="Nagy L.G."/>
            <person name="Martin F."/>
            <person name="Kauserud H."/>
        </authorList>
    </citation>
    <scope>NUCLEOTIDE SEQUENCE</scope>
    <source>
        <strain evidence="1">9284</strain>
    </source>
</reference>
<dbReference type="Proteomes" id="UP001221142">
    <property type="component" value="Unassembled WGS sequence"/>
</dbReference>
<organism evidence="1 2">
    <name type="scientific">Roridomyces roridus</name>
    <dbReference type="NCBI Taxonomy" id="1738132"/>
    <lineage>
        <taxon>Eukaryota</taxon>
        <taxon>Fungi</taxon>
        <taxon>Dikarya</taxon>
        <taxon>Basidiomycota</taxon>
        <taxon>Agaricomycotina</taxon>
        <taxon>Agaricomycetes</taxon>
        <taxon>Agaricomycetidae</taxon>
        <taxon>Agaricales</taxon>
        <taxon>Marasmiineae</taxon>
        <taxon>Mycenaceae</taxon>
        <taxon>Roridomyces</taxon>
    </lineage>
</organism>
<protein>
    <submittedName>
        <fullName evidence="1">Uncharacterized protein</fullName>
    </submittedName>
</protein>